<keyword evidence="2" id="KW-1185">Reference proteome</keyword>
<comment type="caution">
    <text evidence="1">The sequence shown here is derived from an EMBL/GenBank/DDBJ whole genome shotgun (WGS) entry which is preliminary data.</text>
</comment>
<evidence type="ECO:0000313" key="2">
    <source>
        <dbReference type="Proteomes" id="UP000886520"/>
    </source>
</evidence>
<name>A0A9D4UK88_ADICA</name>
<evidence type="ECO:0000313" key="1">
    <source>
        <dbReference type="EMBL" id="KAI5069042.1"/>
    </source>
</evidence>
<dbReference type="Proteomes" id="UP000886520">
    <property type="component" value="Chromosome 15"/>
</dbReference>
<dbReference type="EMBL" id="JABFUD020000015">
    <property type="protein sequence ID" value="KAI5069042.1"/>
    <property type="molecule type" value="Genomic_DNA"/>
</dbReference>
<dbReference type="AlphaFoldDB" id="A0A9D4UK88"/>
<gene>
    <name evidence="1" type="ORF">GOP47_0015343</name>
</gene>
<reference evidence="1" key="1">
    <citation type="submission" date="2021-01" db="EMBL/GenBank/DDBJ databases">
        <title>Adiantum capillus-veneris genome.</title>
        <authorList>
            <person name="Fang Y."/>
            <person name="Liao Q."/>
        </authorList>
    </citation>
    <scope>NUCLEOTIDE SEQUENCE</scope>
    <source>
        <strain evidence="1">H3</strain>
        <tissue evidence="1">Leaf</tissue>
    </source>
</reference>
<organism evidence="1 2">
    <name type="scientific">Adiantum capillus-veneris</name>
    <name type="common">Maidenhair fern</name>
    <dbReference type="NCBI Taxonomy" id="13818"/>
    <lineage>
        <taxon>Eukaryota</taxon>
        <taxon>Viridiplantae</taxon>
        <taxon>Streptophyta</taxon>
        <taxon>Embryophyta</taxon>
        <taxon>Tracheophyta</taxon>
        <taxon>Polypodiopsida</taxon>
        <taxon>Polypodiidae</taxon>
        <taxon>Polypodiales</taxon>
        <taxon>Pteridineae</taxon>
        <taxon>Pteridaceae</taxon>
        <taxon>Vittarioideae</taxon>
        <taxon>Adiantum</taxon>
    </lineage>
</organism>
<proteinExistence type="predicted"/>
<accession>A0A9D4UK88</accession>
<protein>
    <submittedName>
        <fullName evidence="1">Uncharacterized protein</fullName>
    </submittedName>
</protein>
<dbReference type="OrthoDB" id="1930763at2759"/>
<sequence>MGLGRLFNKRKRATAVITPPLPSSSEQEVDSPIFPTLEEASTDRATAEEITSHHDATWYHGIMECSEDADADDSDNDYDDNDESLSCISNVDASAYHNGHDDDAVASSSHEEMMNFEDEAQGTVSMEVDIDNAGHQYDSQYCLSLSSPDTGFLHSSGRPTLQQEALCGMKKRTIDSEFEEYFASLLLN</sequence>